<dbReference type="EC" id="3.1.3.2" evidence="7"/>
<evidence type="ECO:0000256" key="3">
    <source>
        <dbReference type="ARBA" id="ARBA00011738"/>
    </source>
</evidence>
<dbReference type="GO" id="GO:0005576">
    <property type="term" value="C:extracellular region"/>
    <property type="evidence" value="ECO:0007669"/>
    <property type="project" value="UniProtKB-SubCell"/>
</dbReference>
<evidence type="ECO:0000259" key="9">
    <source>
        <dbReference type="Pfam" id="PF14008"/>
    </source>
</evidence>
<dbReference type="Proteomes" id="UP001140206">
    <property type="component" value="Chromosome 5"/>
</dbReference>
<feature type="domain" description="Purple acid phosphatase Fn3-like" evidence="11">
    <location>
        <begin position="73"/>
        <end position="203"/>
    </location>
</feature>
<dbReference type="CDD" id="cd00839">
    <property type="entry name" value="MPP_PAPs"/>
    <property type="match status" value="1"/>
</dbReference>
<dbReference type="Pfam" id="PF17808">
    <property type="entry name" value="fn3_PAP"/>
    <property type="match status" value="1"/>
</dbReference>
<dbReference type="InterPro" id="IPR029052">
    <property type="entry name" value="Metallo-depent_PP-like"/>
</dbReference>
<dbReference type="PANTHER" id="PTHR45778:SF3">
    <property type="entry name" value="PURPLE ACID PHOSPHATASE"/>
    <property type="match status" value="1"/>
</dbReference>
<evidence type="ECO:0000259" key="8">
    <source>
        <dbReference type="Pfam" id="PF00149"/>
    </source>
</evidence>
<evidence type="ECO:0000256" key="7">
    <source>
        <dbReference type="RuleBase" id="RU361203"/>
    </source>
</evidence>
<keyword evidence="4" id="KW-0964">Secreted</keyword>
<keyword evidence="7" id="KW-0378">Hydrolase</keyword>
<feature type="chain" id="PRO_5043087328" description="Purple acid phosphatase" evidence="7">
    <location>
        <begin position="26"/>
        <end position="708"/>
    </location>
</feature>
<dbReference type="EMBL" id="JAMFTS010000005">
    <property type="protein sequence ID" value="KAJ4748993.1"/>
    <property type="molecule type" value="Genomic_DNA"/>
</dbReference>
<proteinExistence type="inferred from homology"/>
<feature type="domain" description="Purple acid phosphatase N-terminal" evidence="10">
    <location>
        <begin position="210"/>
        <end position="310"/>
    </location>
</feature>
<gene>
    <name evidence="12" type="ORF">LUZ62_083398</name>
</gene>
<comment type="catalytic activity">
    <reaction evidence="7">
        <text>a phosphate monoester + H2O = an alcohol + phosphate</text>
        <dbReference type="Rhea" id="RHEA:15017"/>
        <dbReference type="ChEBI" id="CHEBI:15377"/>
        <dbReference type="ChEBI" id="CHEBI:30879"/>
        <dbReference type="ChEBI" id="CHEBI:43474"/>
        <dbReference type="ChEBI" id="CHEBI:67140"/>
        <dbReference type="EC" id="3.1.3.2"/>
    </reaction>
</comment>
<organism evidence="12 13">
    <name type="scientific">Rhynchospora pubera</name>
    <dbReference type="NCBI Taxonomy" id="906938"/>
    <lineage>
        <taxon>Eukaryota</taxon>
        <taxon>Viridiplantae</taxon>
        <taxon>Streptophyta</taxon>
        <taxon>Embryophyta</taxon>
        <taxon>Tracheophyta</taxon>
        <taxon>Spermatophyta</taxon>
        <taxon>Magnoliopsida</taxon>
        <taxon>Liliopsida</taxon>
        <taxon>Poales</taxon>
        <taxon>Cyperaceae</taxon>
        <taxon>Cyperoideae</taxon>
        <taxon>Rhynchosporeae</taxon>
        <taxon>Rhynchospora</taxon>
    </lineage>
</organism>
<evidence type="ECO:0000313" key="13">
    <source>
        <dbReference type="Proteomes" id="UP001140206"/>
    </source>
</evidence>
<feature type="domain" description="Calcineurin-like phosphoesterase" evidence="8">
    <location>
        <begin position="320"/>
        <end position="528"/>
    </location>
</feature>
<dbReference type="SUPFAM" id="SSF56300">
    <property type="entry name" value="Metallo-dependent phosphatases"/>
    <property type="match status" value="1"/>
</dbReference>
<dbReference type="InterPro" id="IPR015914">
    <property type="entry name" value="PAPs_N"/>
</dbReference>
<evidence type="ECO:0000313" key="12">
    <source>
        <dbReference type="EMBL" id="KAJ4748993.1"/>
    </source>
</evidence>
<sequence>MEFSKPHFLLSLVSFSSLIFSLAIASPEYHYDDYRKHHPEVSEFRLINRRELTDCLDPNPYLYIRTNMTSTLPNEAYVTVTVGGVLVPDSSDWIGMISPSNSSVDACPGSSANYIQTGDVSSLPLLCHYPVKAQYVSNDPSYLSCSKQECVAQIGGICLQYACIGTVTFHVINIRTDITFVFFTGGFALPCVLRQTNPIKFTNPSAPLYGHVSSIDSTGTSMRLTWVSGDNTPQQVQYASGKTATSTVKTFTTADMCSSSGIPSPAKDFGWHHPGYIHSAIMTGLLPCTTYSYKYGSASVGWSSTLSFKTPPASGATNLTFAVYGDMGKAPLDQSVEHYIQPGSTSVTSAITRDLDARHIDSVFHIGDISYATGFLVEWEFFLKQIEPYASRVPCMAAIGNHERDYPGSGSVYSLTDSGGECGVPYETYFQMPVSAKDKPWYSIEQGPVHFTVVSTENTWTSGSEQYNWIAADLASVNRKTTPWVVFAGHRQMYSSSSDPDSTFTDTMEPLLLKYKVDLALFGHVHNYERSCAVYQQQCKGMATKDASGIDTYNNNNYTAPIQVVVGMAGFSLDSFPSTAPSWSLVRLSEFGFARVTASRSDLLFEVSKIPRRELKGKESTASEETELQIQRILHKINSFTHQVSEILEAGKALFKDLTTDFEERLISIHREQEEIKEIRAHDSANEAAGSLLRNAQFHLFQNVHEDS</sequence>
<feature type="signal peptide" evidence="7">
    <location>
        <begin position="1"/>
        <end position="25"/>
    </location>
</feature>
<dbReference type="InterPro" id="IPR041792">
    <property type="entry name" value="MPP_PAP"/>
</dbReference>
<dbReference type="Pfam" id="PF16656">
    <property type="entry name" value="Pur_ac_phosph_N"/>
    <property type="match status" value="1"/>
</dbReference>
<dbReference type="InterPro" id="IPR025733">
    <property type="entry name" value="PAPs_C"/>
</dbReference>
<dbReference type="PANTHER" id="PTHR45778">
    <property type="entry name" value="PURPLE ACID PHOSPHATASE-RELATED"/>
    <property type="match status" value="1"/>
</dbReference>
<evidence type="ECO:0000256" key="4">
    <source>
        <dbReference type="ARBA" id="ARBA00022525"/>
    </source>
</evidence>
<evidence type="ECO:0000259" key="10">
    <source>
        <dbReference type="Pfam" id="PF16656"/>
    </source>
</evidence>
<accession>A0AAV8C0I1</accession>
<dbReference type="SUPFAM" id="SSF49363">
    <property type="entry name" value="Purple acid phosphatase, N-terminal domain"/>
    <property type="match status" value="1"/>
</dbReference>
<keyword evidence="5 7" id="KW-0732">Signal</keyword>
<dbReference type="Pfam" id="PF14008">
    <property type="entry name" value="Metallophos_C"/>
    <property type="match status" value="1"/>
</dbReference>
<dbReference type="AlphaFoldDB" id="A0AAV8C0I1"/>
<evidence type="ECO:0000259" key="11">
    <source>
        <dbReference type="Pfam" id="PF17808"/>
    </source>
</evidence>
<evidence type="ECO:0000256" key="6">
    <source>
        <dbReference type="ARBA" id="ARBA00023180"/>
    </source>
</evidence>
<dbReference type="Gene3D" id="3.60.21.10">
    <property type="match status" value="1"/>
</dbReference>
<dbReference type="GO" id="GO:0003993">
    <property type="term" value="F:acid phosphatase activity"/>
    <property type="evidence" value="ECO:0007669"/>
    <property type="project" value="UniProtKB-EC"/>
</dbReference>
<dbReference type="GO" id="GO:0046872">
    <property type="term" value="F:metal ion binding"/>
    <property type="evidence" value="ECO:0007669"/>
    <property type="project" value="InterPro"/>
</dbReference>
<evidence type="ECO:0000256" key="5">
    <source>
        <dbReference type="ARBA" id="ARBA00022729"/>
    </source>
</evidence>
<dbReference type="InterPro" id="IPR040974">
    <property type="entry name" value="Fn3_PAP"/>
</dbReference>
<keyword evidence="6" id="KW-0325">Glycoprotein</keyword>
<dbReference type="InterPro" id="IPR008963">
    <property type="entry name" value="Purple_acid_Pase-like_N"/>
</dbReference>
<dbReference type="Pfam" id="PF00149">
    <property type="entry name" value="Metallophos"/>
    <property type="match status" value="1"/>
</dbReference>
<dbReference type="InterPro" id="IPR004843">
    <property type="entry name" value="Calcineurin-like_PHP"/>
</dbReference>
<protein>
    <recommendedName>
        <fullName evidence="7">Purple acid phosphatase</fullName>
        <ecNumber evidence="7">3.1.3.2</ecNumber>
    </recommendedName>
</protein>
<comment type="caution">
    <text evidence="12">The sequence shown here is derived from an EMBL/GenBank/DDBJ whole genome shotgun (WGS) entry which is preliminary data.</text>
</comment>
<comment type="subcellular location">
    <subcellularLocation>
        <location evidence="1">Secreted</location>
    </subcellularLocation>
</comment>
<reference evidence="12" key="1">
    <citation type="submission" date="2022-08" db="EMBL/GenBank/DDBJ databases">
        <authorList>
            <person name="Marques A."/>
        </authorList>
    </citation>
    <scope>NUCLEOTIDE SEQUENCE</scope>
    <source>
        <strain evidence="12">RhyPub2mFocal</strain>
        <tissue evidence="12">Leaves</tissue>
    </source>
</reference>
<keyword evidence="13" id="KW-1185">Reference proteome</keyword>
<feature type="domain" description="Purple acid phosphatase C-terminal" evidence="9">
    <location>
        <begin position="560"/>
        <end position="606"/>
    </location>
</feature>
<dbReference type="Gene3D" id="2.60.40.380">
    <property type="entry name" value="Purple acid phosphatase-like, N-terminal"/>
    <property type="match status" value="1"/>
</dbReference>
<comment type="subunit">
    <text evidence="3">Homodimer.</text>
</comment>
<name>A0AAV8C0I1_9POAL</name>
<comment type="similarity">
    <text evidence="2 7">Belongs to the metallophosphoesterase superfamily. Purple acid phosphatase family.</text>
</comment>
<evidence type="ECO:0000256" key="1">
    <source>
        <dbReference type="ARBA" id="ARBA00004613"/>
    </source>
</evidence>
<evidence type="ECO:0000256" key="2">
    <source>
        <dbReference type="ARBA" id="ARBA00008723"/>
    </source>
</evidence>